<keyword evidence="4" id="KW-0436">Ligase</keyword>
<evidence type="ECO:0000259" key="8">
    <source>
        <dbReference type="Pfam" id="PF20979"/>
    </source>
</evidence>
<evidence type="ECO:0000256" key="2">
    <source>
        <dbReference type="ARBA" id="ARBA00012286"/>
    </source>
</evidence>
<evidence type="ECO:0000256" key="3">
    <source>
        <dbReference type="ARBA" id="ARBA00022571"/>
    </source>
</evidence>
<organism evidence="9 10">
    <name type="scientific">Vreelandella olivaria</name>
    <dbReference type="NCBI Taxonomy" id="390919"/>
    <lineage>
        <taxon>Bacteria</taxon>
        <taxon>Pseudomonadati</taxon>
        <taxon>Pseudomonadota</taxon>
        <taxon>Gammaproteobacteria</taxon>
        <taxon>Oceanospirillales</taxon>
        <taxon>Halomonadaceae</taxon>
        <taxon>Vreelandella</taxon>
    </lineage>
</organism>
<keyword evidence="3" id="KW-0055">Arginine biosynthesis</keyword>
<dbReference type="PANTHER" id="PTHR11587:SF2">
    <property type="entry name" value="ARGININOSUCCINATE SYNTHASE"/>
    <property type="match status" value="1"/>
</dbReference>
<dbReference type="EC" id="6.3.4.5" evidence="2"/>
<comment type="pathway">
    <text evidence="1">Amino-acid biosynthesis; L-arginine biosynthesis; L-arginine from L-ornithine and carbamoyl phosphate: step 2/3.</text>
</comment>
<dbReference type="InterPro" id="IPR001518">
    <property type="entry name" value="Arginosuc_synth"/>
</dbReference>
<dbReference type="Proteomes" id="UP000289555">
    <property type="component" value="Chromosome"/>
</dbReference>
<evidence type="ECO:0000256" key="7">
    <source>
        <dbReference type="ARBA" id="ARBA00022840"/>
    </source>
</evidence>
<evidence type="ECO:0000256" key="4">
    <source>
        <dbReference type="ARBA" id="ARBA00022598"/>
    </source>
</evidence>
<evidence type="ECO:0000256" key="1">
    <source>
        <dbReference type="ARBA" id="ARBA00004967"/>
    </source>
</evidence>
<dbReference type="PANTHER" id="PTHR11587">
    <property type="entry name" value="ARGININOSUCCINATE SYNTHASE"/>
    <property type="match status" value="1"/>
</dbReference>
<keyword evidence="6" id="KW-0547">Nucleotide-binding</keyword>
<evidence type="ECO:0000313" key="10">
    <source>
        <dbReference type="Proteomes" id="UP000289555"/>
    </source>
</evidence>
<evidence type="ECO:0000256" key="5">
    <source>
        <dbReference type="ARBA" id="ARBA00022605"/>
    </source>
</evidence>
<evidence type="ECO:0000256" key="6">
    <source>
        <dbReference type="ARBA" id="ARBA00022741"/>
    </source>
</evidence>
<proteinExistence type="predicted"/>
<dbReference type="EMBL" id="AP019416">
    <property type="protein sequence ID" value="BBI50613.1"/>
    <property type="molecule type" value="Genomic_DNA"/>
</dbReference>
<reference evidence="10" key="1">
    <citation type="journal article" date="2019" name="Microbiol. Resour. Announc.">
        <title>Complete Genome Sequence of Halomonas olivaria, a Moderately Halophilic Bacterium Isolated from Olive Processing Effluents, Obtained by Nanopore Sequencing.</title>
        <authorList>
            <person name="Nagata S."/>
            <person name="Ii K.M."/>
            <person name="Tsukimi T."/>
            <person name="Miura M.C."/>
            <person name="Galipon J."/>
            <person name="Arakawa K."/>
        </authorList>
    </citation>
    <scope>NUCLEOTIDE SEQUENCE [LARGE SCALE GENOMIC DNA]</scope>
    <source>
        <strain evidence="10">TYRC17</strain>
    </source>
</reference>
<dbReference type="Pfam" id="PF20979">
    <property type="entry name" value="Arginosuc_syn_C"/>
    <property type="match status" value="1"/>
</dbReference>
<dbReference type="Gene3D" id="3.90.1260.10">
    <property type="entry name" value="Argininosuccinate synthetase, chain A, domain 2"/>
    <property type="match status" value="1"/>
</dbReference>
<keyword evidence="5" id="KW-0028">Amino-acid biosynthesis</keyword>
<protein>
    <recommendedName>
        <fullName evidence="2">argininosuccinate synthase</fullName>
        <ecNumber evidence="2">6.3.4.5</ecNumber>
    </recommendedName>
</protein>
<evidence type="ECO:0000313" key="9">
    <source>
        <dbReference type="EMBL" id="BBI50613.1"/>
    </source>
</evidence>
<sequence>MALECLSGSRARYPTYVELTYEKGDIVAIDGEPLKAHEVLEKLNKLGGDNGIGRLDIVENRYVGMKSRGCYETPGARSCYAPTAPLSH</sequence>
<keyword evidence="7" id="KW-0067">ATP-binding</keyword>
<name>A0ABN5WVG9_9GAMM</name>
<gene>
    <name evidence="9" type="ORF">HORIV_30340</name>
</gene>
<accession>A0ABN5WVG9</accession>
<dbReference type="SUPFAM" id="SSF69864">
    <property type="entry name" value="Argininosuccinate synthetase, C-terminal domain"/>
    <property type="match status" value="1"/>
</dbReference>
<keyword evidence="10" id="KW-1185">Reference proteome</keyword>
<dbReference type="InterPro" id="IPR024074">
    <property type="entry name" value="AS_cat/multimer_dom_body"/>
</dbReference>
<dbReference type="InterPro" id="IPR048268">
    <property type="entry name" value="Arginosuc_syn_C"/>
</dbReference>
<feature type="domain" description="Arginosuccinate synthase C-terminal" evidence="8">
    <location>
        <begin position="13"/>
        <end position="76"/>
    </location>
</feature>